<dbReference type="SUPFAM" id="SSF56059">
    <property type="entry name" value="Glutathione synthetase ATP-binding domain-like"/>
    <property type="match status" value="1"/>
</dbReference>
<evidence type="ECO:0000259" key="9">
    <source>
        <dbReference type="PROSITE" id="PS50979"/>
    </source>
</evidence>
<evidence type="ECO:0000313" key="10">
    <source>
        <dbReference type="EMBL" id="GAA1827587.1"/>
    </source>
</evidence>
<evidence type="ECO:0000256" key="3">
    <source>
        <dbReference type="ARBA" id="ARBA00022598"/>
    </source>
</evidence>
<name>A0ABN2MIC3_9PSEU</name>
<keyword evidence="11" id="KW-1185">Reference proteome</keyword>
<dbReference type="PROSITE" id="PS00867">
    <property type="entry name" value="CPSASE_2"/>
    <property type="match status" value="1"/>
</dbReference>
<dbReference type="InterPro" id="IPR011764">
    <property type="entry name" value="Biotin_carboxylation_dom"/>
</dbReference>
<dbReference type="SUPFAM" id="SSF51246">
    <property type="entry name" value="Rudiment single hybrid motif"/>
    <property type="match status" value="1"/>
</dbReference>
<keyword evidence="5 7" id="KW-0067">ATP-binding</keyword>
<comment type="caution">
    <text evidence="10">The sequence shown here is derived from an EMBL/GenBank/DDBJ whole genome shotgun (WGS) entry which is preliminary data.</text>
</comment>
<evidence type="ECO:0000256" key="6">
    <source>
        <dbReference type="ARBA" id="ARBA00048600"/>
    </source>
</evidence>
<keyword evidence="3" id="KW-0436">Ligase</keyword>
<dbReference type="PANTHER" id="PTHR48095:SF2">
    <property type="entry name" value="BIOTIN CARBOXYLASE, CHLOROPLASTIC"/>
    <property type="match status" value="1"/>
</dbReference>
<keyword evidence="4 7" id="KW-0547">Nucleotide-binding</keyword>
<dbReference type="PANTHER" id="PTHR48095">
    <property type="entry name" value="PYRUVATE CARBOXYLASE SUBUNIT A"/>
    <property type="match status" value="1"/>
</dbReference>
<feature type="domain" description="Biotin carboxylation" evidence="9">
    <location>
        <begin position="1"/>
        <end position="455"/>
    </location>
</feature>
<comment type="catalytic activity">
    <reaction evidence="6">
        <text>N(6)-biotinyl-L-lysyl-[protein] + hydrogencarbonate + ATP = N(6)-carboxybiotinyl-L-lysyl-[protein] + ADP + phosphate + H(+)</text>
        <dbReference type="Rhea" id="RHEA:13501"/>
        <dbReference type="Rhea" id="RHEA-COMP:10505"/>
        <dbReference type="Rhea" id="RHEA-COMP:10506"/>
        <dbReference type="ChEBI" id="CHEBI:15378"/>
        <dbReference type="ChEBI" id="CHEBI:17544"/>
        <dbReference type="ChEBI" id="CHEBI:30616"/>
        <dbReference type="ChEBI" id="CHEBI:43474"/>
        <dbReference type="ChEBI" id="CHEBI:83144"/>
        <dbReference type="ChEBI" id="CHEBI:83145"/>
        <dbReference type="ChEBI" id="CHEBI:456216"/>
        <dbReference type="EC" id="6.3.4.14"/>
    </reaction>
</comment>
<dbReference type="InterPro" id="IPR011761">
    <property type="entry name" value="ATP-grasp"/>
</dbReference>
<evidence type="ECO:0000313" key="11">
    <source>
        <dbReference type="Proteomes" id="UP001500449"/>
    </source>
</evidence>
<dbReference type="EMBL" id="BAAAQK010000001">
    <property type="protein sequence ID" value="GAA1827587.1"/>
    <property type="molecule type" value="Genomic_DNA"/>
</dbReference>
<dbReference type="Pfam" id="PF02785">
    <property type="entry name" value="Biotin_carb_C"/>
    <property type="match status" value="1"/>
</dbReference>
<dbReference type="Pfam" id="PF02786">
    <property type="entry name" value="CPSase_L_D2"/>
    <property type="match status" value="1"/>
</dbReference>
<dbReference type="Gene3D" id="3.30.470.20">
    <property type="entry name" value="ATP-grasp fold, B domain"/>
    <property type="match status" value="1"/>
</dbReference>
<dbReference type="PROSITE" id="PS50975">
    <property type="entry name" value="ATP_GRASP"/>
    <property type="match status" value="1"/>
</dbReference>
<dbReference type="InterPro" id="IPR005482">
    <property type="entry name" value="Biotin_COase_C"/>
</dbReference>
<evidence type="ECO:0000259" key="8">
    <source>
        <dbReference type="PROSITE" id="PS50975"/>
    </source>
</evidence>
<dbReference type="InterPro" id="IPR005481">
    <property type="entry name" value="BC-like_N"/>
</dbReference>
<reference evidence="10 11" key="1">
    <citation type="journal article" date="2019" name="Int. J. Syst. Evol. Microbiol.">
        <title>The Global Catalogue of Microorganisms (GCM) 10K type strain sequencing project: providing services to taxonomists for standard genome sequencing and annotation.</title>
        <authorList>
            <consortium name="The Broad Institute Genomics Platform"/>
            <consortium name="The Broad Institute Genome Sequencing Center for Infectious Disease"/>
            <person name="Wu L."/>
            <person name="Ma J."/>
        </authorList>
    </citation>
    <scope>NUCLEOTIDE SEQUENCE [LARGE SCALE GENOMIC DNA]</scope>
    <source>
        <strain evidence="10 11">JCM 16009</strain>
    </source>
</reference>
<dbReference type="Pfam" id="PF00289">
    <property type="entry name" value="Biotin_carb_N"/>
    <property type="match status" value="1"/>
</dbReference>
<dbReference type="SMART" id="SM00878">
    <property type="entry name" value="Biotin_carb_C"/>
    <property type="match status" value="1"/>
</dbReference>
<dbReference type="PROSITE" id="PS50979">
    <property type="entry name" value="BC"/>
    <property type="match status" value="1"/>
</dbReference>
<comment type="function">
    <text evidence="1">This protein is a component of the acetyl coenzyme A carboxylase complex; first, biotin carboxylase catalyzes the carboxylation of the carrier protein and then the transcarboxylase transfers the carboxyl group to form malonyl-CoA.</text>
</comment>
<dbReference type="InterPro" id="IPR051602">
    <property type="entry name" value="ACC_Biotin_Carboxylase"/>
</dbReference>
<proteinExistence type="predicted"/>
<dbReference type="InterPro" id="IPR016185">
    <property type="entry name" value="PreATP-grasp_dom_sf"/>
</dbReference>
<dbReference type="EC" id="6.3.4.14" evidence="2"/>
<evidence type="ECO:0000256" key="4">
    <source>
        <dbReference type="ARBA" id="ARBA00022741"/>
    </source>
</evidence>
<evidence type="ECO:0000256" key="5">
    <source>
        <dbReference type="ARBA" id="ARBA00022840"/>
    </source>
</evidence>
<evidence type="ECO:0000256" key="1">
    <source>
        <dbReference type="ARBA" id="ARBA00003761"/>
    </source>
</evidence>
<organism evidence="10 11">
    <name type="scientific">Pseudonocardia ailaonensis</name>
    <dbReference type="NCBI Taxonomy" id="367279"/>
    <lineage>
        <taxon>Bacteria</taxon>
        <taxon>Bacillati</taxon>
        <taxon>Actinomycetota</taxon>
        <taxon>Actinomycetes</taxon>
        <taxon>Pseudonocardiales</taxon>
        <taxon>Pseudonocardiaceae</taxon>
        <taxon>Pseudonocardia</taxon>
    </lineage>
</organism>
<sequence length="457" mass="47915">MRVLIANRGEIALRVLRACRELGMEAVVAHSAADAGSAAVRAADQAFCIGPGPAAQSYLSIGALMTAVRATGADAVHPGYGFLSESASFADACAEAGVRFVGPGAGAIRLMGDKISARRVAEEASVPVVPGRVLGADAGEAAAVIRSMGGSVLVKAAAGGGGRGMRLVDADGSSDDSSDGSSDDIAAAVELARAEASAAFSDGTLYAERYVARGRHVEVQVFGTADGVVGLGERDCSVQRRHQKLIEESPCGVLDAGARDAMRAAAVRLAERVGYRGAGTVEFLWDLDAGAFFFLEMNTRLQVEHGVTEMRTGVDIVRQQLLLAATGSCELDAARPPQSRGHVIEARVLAEDPTRGFRPTPGRVTRFRPPAGPGVRVDTALGPGDDVPPYYDSLIAKVVVEATTREHAISRMRRALDEFEIEGVHTTLTTLDEVLGSEAFRADEHTTSWFDRAHGIH</sequence>
<evidence type="ECO:0000256" key="2">
    <source>
        <dbReference type="ARBA" id="ARBA00013263"/>
    </source>
</evidence>
<dbReference type="InterPro" id="IPR005479">
    <property type="entry name" value="CPAse_ATP-bd"/>
</dbReference>
<gene>
    <name evidence="10" type="primary">accC_1</name>
    <name evidence="10" type="ORF">GCM10009836_01620</name>
</gene>
<dbReference type="SUPFAM" id="SSF52440">
    <property type="entry name" value="PreATP-grasp domain"/>
    <property type="match status" value="1"/>
</dbReference>
<protein>
    <recommendedName>
        <fullName evidence="2">biotin carboxylase</fullName>
        <ecNumber evidence="2">6.3.4.14</ecNumber>
    </recommendedName>
</protein>
<evidence type="ECO:0000256" key="7">
    <source>
        <dbReference type="PROSITE-ProRule" id="PRU00409"/>
    </source>
</evidence>
<feature type="domain" description="ATP-grasp" evidence="8">
    <location>
        <begin position="118"/>
        <end position="325"/>
    </location>
</feature>
<dbReference type="RefSeq" id="WP_344411536.1">
    <property type="nucleotide sequence ID" value="NZ_BAAAQK010000001.1"/>
</dbReference>
<accession>A0ABN2MIC3</accession>
<dbReference type="InterPro" id="IPR011054">
    <property type="entry name" value="Rudment_hybrid_motif"/>
</dbReference>
<dbReference type="Proteomes" id="UP001500449">
    <property type="component" value="Unassembled WGS sequence"/>
</dbReference>